<keyword evidence="2" id="KW-1185">Reference proteome</keyword>
<gene>
    <name evidence="1" type="ORF">MWN34_07345</name>
</gene>
<dbReference type="Proteomes" id="UP001203284">
    <property type="component" value="Unassembled WGS sequence"/>
</dbReference>
<evidence type="ECO:0000313" key="1">
    <source>
        <dbReference type="EMBL" id="MCK0196727.1"/>
    </source>
</evidence>
<name>A0ABT0DAB1_9HYPH</name>
<sequence length="204" mass="22625">MPSDELDRLAPAIDVLREAGARGRGGSWLDSLGLHFNIEQAEPDARRIAAVLKAFLLLEPWLRREVAPDLAGRLHQPSPFPAAYVRKVLAPSYWPTLAGLAADYVHANPTRKRSLDLLPLLRHYGPADIEARISGKVKPRPSFHYRLPRAFVGKPGWSIAGDWQRWLAVERLSGDEAALAHLSAARRDGRWIDGTGLMPAPITR</sequence>
<reference evidence="1 2" key="1">
    <citation type="submission" date="2022-04" db="EMBL/GenBank/DDBJ databases">
        <authorList>
            <person name="Grouzdev D.S."/>
            <person name="Pantiukh K.S."/>
            <person name="Krutkina M.S."/>
        </authorList>
    </citation>
    <scope>NUCLEOTIDE SEQUENCE [LARGE SCALE GENOMIC DNA]</scope>
    <source>
        <strain evidence="1 2">6x-1</strain>
    </source>
</reference>
<accession>A0ABT0DAB1</accession>
<protein>
    <submittedName>
        <fullName evidence="1">Amidoligase family protein</fullName>
    </submittedName>
</protein>
<dbReference type="InterPro" id="IPR022025">
    <property type="entry name" value="Amidoligase_2"/>
</dbReference>
<dbReference type="RefSeq" id="WP_247028086.1">
    <property type="nucleotide sequence ID" value="NZ_JALKCH010000004.1"/>
</dbReference>
<organism evidence="1 2">
    <name type="scientific">Ancylobacter crimeensis</name>
    <dbReference type="NCBI Taxonomy" id="2579147"/>
    <lineage>
        <taxon>Bacteria</taxon>
        <taxon>Pseudomonadati</taxon>
        <taxon>Pseudomonadota</taxon>
        <taxon>Alphaproteobacteria</taxon>
        <taxon>Hyphomicrobiales</taxon>
        <taxon>Xanthobacteraceae</taxon>
        <taxon>Ancylobacter</taxon>
    </lineage>
</organism>
<dbReference type="Pfam" id="PF12224">
    <property type="entry name" value="Amidoligase_2"/>
    <property type="match status" value="1"/>
</dbReference>
<evidence type="ECO:0000313" key="2">
    <source>
        <dbReference type="Proteomes" id="UP001203284"/>
    </source>
</evidence>
<proteinExistence type="predicted"/>
<comment type="caution">
    <text evidence="1">The sequence shown here is derived from an EMBL/GenBank/DDBJ whole genome shotgun (WGS) entry which is preliminary data.</text>
</comment>
<dbReference type="EMBL" id="JALKCH010000004">
    <property type="protein sequence ID" value="MCK0196727.1"/>
    <property type="molecule type" value="Genomic_DNA"/>
</dbReference>